<protein>
    <recommendedName>
        <fullName evidence="5">Protein FdhD</fullName>
    </recommendedName>
</protein>
<comment type="caution">
    <text evidence="3">The sequence shown here is derived from an EMBL/GenBank/DDBJ whole genome shotgun (WGS) entry which is preliminary data.</text>
</comment>
<proteinExistence type="predicted"/>
<dbReference type="GO" id="GO:0006777">
    <property type="term" value="P:Mo-molybdopterin cofactor biosynthetic process"/>
    <property type="evidence" value="ECO:0007669"/>
    <property type="project" value="UniProtKB-KW"/>
</dbReference>
<dbReference type="RefSeq" id="WP_114615685.1">
    <property type="nucleotide sequence ID" value="NZ_PPTO01000009.1"/>
</dbReference>
<evidence type="ECO:0008006" key="5">
    <source>
        <dbReference type="Google" id="ProtNLM"/>
    </source>
</evidence>
<dbReference type="InterPro" id="IPR003786">
    <property type="entry name" value="FdhD"/>
</dbReference>
<dbReference type="Proteomes" id="UP000253975">
    <property type="component" value="Unassembled WGS sequence"/>
</dbReference>
<dbReference type="Pfam" id="PF02634">
    <property type="entry name" value="FdhD-NarQ"/>
    <property type="match status" value="1"/>
</dbReference>
<evidence type="ECO:0000313" key="3">
    <source>
        <dbReference type="EMBL" id="RDB58176.1"/>
    </source>
</evidence>
<sequence>MSERNVSSRVDEQESHCLRVPSFHYGSGGLTSFESSVVQELVVRLVVNGQQADTLTCSPWNIEELTYGRLYFNGIIRRASDVIDMRIDVDAGLVDVLISDTMGAASDSLLGERSVLSYVTPRWIIDNMARFEANSCLFRRTGGMHGAAIADAGGFLARFDDVGRHNAMDKLVGWCLTNSVDASDKVVLFSGRVPWGIIDRVVKLGACAIISPGAPTDMSINTAGQNQIMLVGFAKNGEFNIYAHEELLSDGAEKNALAV</sequence>
<evidence type="ECO:0000256" key="1">
    <source>
        <dbReference type="ARBA" id="ARBA00022490"/>
    </source>
</evidence>
<evidence type="ECO:0000256" key="2">
    <source>
        <dbReference type="ARBA" id="ARBA00023150"/>
    </source>
</evidence>
<dbReference type="PIRSF" id="PIRSF015626">
    <property type="entry name" value="FdhD"/>
    <property type="match status" value="1"/>
</dbReference>
<gene>
    <name evidence="3" type="ORF">C1881_06295</name>
</gene>
<dbReference type="PANTHER" id="PTHR30592:SF1">
    <property type="entry name" value="SULFUR CARRIER PROTEIN FDHD"/>
    <property type="match status" value="1"/>
</dbReference>
<dbReference type="AlphaFoldDB" id="A0A369LIX2"/>
<keyword evidence="2" id="KW-0501">Molybdenum cofactor biosynthesis</keyword>
<name>A0A369LIX2_9ACTN</name>
<evidence type="ECO:0000313" key="4">
    <source>
        <dbReference type="Proteomes" id="UP000253975"/>
    </source>
</evidence>
<dbReference type="SUPFAM" id="SSF53927">
    <property type="entry name" value="Cytidine deaminase-like"/>
    <property type="match status" value="1"/>
</dbReference>
<reference evidence="3 4" key="1">
    <citation type="journal article" date="2018" name="Elife">
        <title>Discovery and characterization of a prevalent human gut bacterial enzyme sufficient for the inactivation of a family of plant toxins.</title>
        <authorList>
            <person name="Koppel N."/>
            <person name="Bisanz J.E."/>
            <person name="Pandelia M.E."/>
            <person name="Turnbaugh P.J."/>
            <person name="Balskus E.P."/>
        </authorList>
    </citation>
    <scope>NUCLEOTIDE SEQUENCE [LARGE SCALE GENOMIC DNA]</scope>
    <source>
        <strain evidence="3 4">OB21 GAM31</strain>
    </source>
</reference>
<dbReference type="GO" id="GO:0016783">
    <property type="term" value="F:sulfurtransferase activity"/>
    <property type="evidence" value="ECO:0007669"/>
    <property type="project" value="InterPro"/>
</dbReference>
<accession>A0A369LIX2</accession>
<dbReference type="Gene3D" id="3.40.140.10">
    <property type="entry name" value="Cytidine Deaminase, domain 2"/>
    <property type="match status" value="1"/>
</dbReference>
<dbReference type="PANTHER" id="PTHR30592">
    <property type="entry name" value="FORMATE DEHYDROGENASE"/>
    <property type="match status" value="1"/>
</dbReference>
<organism evidence="3 4">
    <name type="scientific">Slackia isoflavoniconvertens</name>
    <dbReference type="NCBI Taxonomy" id="572010"/>
    <lineage>
        <taxon>Bacteria</taxon>
        <taxon>Bacillati</taxon>
        <taxon>Actinomycetota</taxon>
        <taxon>Coriobacteriia</taxon>
        <taxon>Eggerthellales</taxon>
        <taxon>Eggerthellaceae</taxon>
        <taxon>Slackia</taxon>
    </lineage>
</organism>
<dbReference type="InterPro" id="IPR016193">
    <property type="entry name" value="Cytidine_deaminase-like"/>
</dbReference>
<dbReference type="EMBL" id="PPTO01000009">
    <property type="protein sequence ID" value="RDB58176.1"/>
    <property type="molecule type" value="Genomic_DNA"/>
</dbReference>
<keyword evidence="1" id="KW-0963">Cytoplasm</keyword>
<dbReference type="Gene3D" id="3.10.20.10">
    <property type="match status" value="1"/>
</dbReference>